<name>A0ABM7YGN9_9BURK</name>
<keyword evidence="2" id="KW-0170">Cobalt</keyword>
<dbReference type="PANTHER" id="PTHR45833">
    <property type="entry name" value="METHIONINE SYNTHASE"/>
    <property type="match status" value="1"/>
</dbReference>
<dbReference type="InterPro" id="IPR036724">
    <property type="entry name" value="Cobalamin-bd_sf"/>
</dbReference>
<keyword evidence="1" id="KW-0479">Metal-binding</keyword>
<evidence type="ECO:0000313" key="5">
    <source>
        <dbReference type="EMBL" id="BDI03376.1"/>
    </source>
</evidence>
<accession>A0ABM7YGN9</accession>
<dbReference type="PROSITE" id="PS51337">
    <property type="entry name" value="B12_BINDING_NTER"/>
    <property type="match status" value="1"/>
</dbReference>
<reference evidence="5" key="1">
    <citation type="submission" date="2022-04" db="EMBL/GenBank/DDBJ databases">
        <title>Whole genome sequence of Sphaerotilus sp. FB-5.</title>
        <authorList>
            <person name="Takeda M."/>
            <person name="Narihara S."/>
            <person name="Akimoto M."/>
            <person name="Akimoto R."/>
            <person name="Nishiyashiki S."/>
            <person name="Murakami T."/>
        </authorList>
    </citation>
    <scope>NUCLEOTIDE SEQUENCE</scope>
    <source>
        <strain evidence="5">FB-5</strain>
    </source>
</reference>
<dbReference type="EMBL" id="AP025730">
    <property type="protein sequence ID" value="BDI03376.1"/>
    <property type="molecule type" value="Genomic_DNA"/>
</dbReference>
<dbReference type="PANTHER" id="PTHR45833:SF1">
    <property type="entry name" value="METHIONINE SYNTHASE"/>
    <property type="match status" value="1"/>
</dbReference>
<evidence type="ECO:0000259" key="3">
    <source>
        <dbReference type="PROSITE" id="PS51332"/>
    </source>
</evidence>
<evidence type="ECO:0000256" key="2">
    <source>
        <dbReference type="ARBA" id="ARBA00023285"/>
    </source>
</evidence>
<dbReference type="InterPro" id="IPR036594">
    <property type="entry name" value="Meth_synthase_dom"/>
</dbReference>
<dbReference type="RefSeq" id="WP_251971669.1">
    <property type="nucleotide sequence ID" value="NZ_AP025730.1"/>
</dbReference>
<evidence type="ECO:0000256" key="1">
    <source>
        <dbReference type="ARBA" id="ARBA00022723"/>
    </source>
</evidence>
<dbReference type="InterPro" id="IPR003759">
    <property type="entry name" value="Cbl-bd_cap"/>
</dbReference>
<evidence type="ECO:0000259" key="4">
    <source>
        <dbReference type="PROSITE" id="PS51337"/>
    </source>
</evidence>
<dbReference type="Pfam" id="PF02310">
    <property type="entry name" value="B12-binding"/>
    <property type="match status" value="1"/>
</dbReference>
<dbReference type="SUPFAM" id="SSF52242">
    <property type="entry name" value="Cobalamin (vitamin B12)-binding domain"/>
    <property type="match status" value="1"/>
</dbReference>
<dbReference type="Gene3D" id="3.40.50.280">
    <property type="entry name" value="Cobalamin-binding domain"/>
    <property type="match status" value="1"/>
</dbReference>
<feature type="domain" description="B12-binding" evidence="3">
    <location>
        <begin position="99"/>
        <end position="224"/>
    </location>
</feature>
<dbReference type="InterPro" id="IPR050554">
    <property type="entry name" value="Met_Synthase/Corrinoid"/>
</dbReference>
<gene>
    <name evidence="5" type="ORF">CATMQ487_03460</name>
</gene>
<sequence>MAKPTEEWTDEERQLVEWLADMNEDDALPLAHRFLLEDKVDPMHVLDLCRAAMDIVGKRFEEGEYFLPELVLAGEMLDTIGAVAKPLIKAAGGGAAQTHGRVLIGTVHGDLHDIGKNIVTFMLDINGFEVKDIGVDVPVSKFIEEIQAFQPTVVGLSGFLTLAFDSMKETIAAFDAAGIRPGFKVMIGGGQIDETVRAYTGADAFGVNAVEAVGLCRDWMGVAA</sequence>
<dbReference type="SUPFAM" id="SSF47644">
    <property type="entry name" value="Methionine synthase domain"/>
    <property type="match status" value="1"/>
</dbReference>
<dbReference type="Gene3D" id="1.10.1240.10">
    <property type="entry name" value="Methionine synthase domain"/>
    <property type="match status" value="1"/>
</dbReference>
<protein>
    <submittedName>
        <fullName evidence="5">Cobalamin-binding protein</fullName>
    </submittedName>
</protein>
<organism evidence="5 6">
    <name type="scientific">Sphaerotilus microaerophilus</name>
    <dbReference type="NCBI Taxonomy" id="2914710"/>
    <lineage>
        <taxon>Bacteria</taxon>
        <taxon>Pseudomonadati</taxon>
        <taxon>Pseudomonadota</taxon>
        <taxon>Betaproteobacteria</taxon>
        <taxon>Burkholderiales</taxon>
        <taxon>Sphaerotilaceae</taxon>
        <taxon>Sphaerotilus</taxon>
    </lineage>
</organism>
<keyword evidence="6" id="KW-1185">Reference proteome</keyword>
<dbReference type="InterPro" id="IPR006158">
    <property type="entry name" value="Cobalamin-bd"/>
</dbReference>
<dbReference type="Pfam" id="PF02607">
    <property type="entry name" value="B12-binding_2"/>
    <property type="match status" value="1"/>
</dbReference>
<dbReference type="SMART" id="SM01018">
    <property type="entry name" value="B12-binding_2"/>
    <property type="match status" value="1"/>
</dbReference>
<feature type="domain" description="B12-binding N-terminal" evidence="4">
    <location>
        <begin position="2"/>
        <end position="96"/>
    </location>
</feature>
<evidence type="ECO:0000313" key="6">
    <source>
        <dbReference type="Proteomes" id="UP001057498"/>
    </source>
</evidence>
<proteinExistence type="predicted"/>
<dbReference type="Proteomes" id="UP001057498">
    <property type="component" value="Chromosome"/>
</dbReference>
<dbReference type="PROSITE" id="PS51332">
    <property type="entry name" value="B12_BINDING"/>
    <property type="match status" value="1"/>
</dbReference>